<evidence type="ECO:0000313" key="2">
    <source>
        <dbReference type="Proteomes" id="UP000244928"/>
    </source>
</evidence>
<accession>A0A2S1RBA6</accession>
<reference evidence="1 2" key="1">
    <citation type="submission" date="2016-04" db="EMBL/GenBank/DDBJ databases">
        <title>Complete genome sequence of Dietzia lutea YIM 80766T, a strain isolated from desert soil in Egypt.</title>
        <authorList>
            <person name="Zhao J."/>
            <person name="Hu B."/>
            <person name="Geng S."/>
            <person name="Nie Y."/>
            <person name="Tang Y."/>
        </authorList>
    </citation>
    <scope>NUCLEOTIDE SEQUENCE [LARGE SCALE GENOMIC DNA]</scope>
    <source>
        <strain evidence="1 2">YIM 80766</strain>
    </source>
</reference>
<organism evidence="1 2">
    <name type="scientific">Dietzia lutea</name>
    <dbReference type="NCBI Taxonomy" id="546160"/>
    <lineage>
        <taxon>Bacteria</taxon>
        <taxon>Bacillati</taxon>
        <taxon>Actinomycetota</taxon>
        <taxon>Actinomycetes</taxon>
        <taxon>Mycobacteriales</taxon>
        <taxon>Dietziaceae</taxon>
        <taxon>Dietzia</taxon>
    </lineage>
</organism>
<evidence type="ECO:0000313" key="1">
    <source>
        <dbReference type="EMBL" id="AWH93501.1"/>
    </source>
</evidence>
<dbReference type="SUPFAM" id="SSF52540">
    <property type="entry name" value="P-loop containing nucleoside triphosphate hydrolases"/>
    <property type="match status" value="1"/>
</dbReference>
<dbReference type="InterPro" id="IPR052922">
    <property type="entry name" value="Cytidylate_Kinase-2"/>
</dbReference>
<dbReference type="InterPro" id="IPR027417">
    <property type="entry name" value="P-loop_NTPase"/>
</dbReference>
<name>A0A2S1RBA6_9ACTN</name>
<proteinExistence type="predicted"/>
<dbReference type="EMBL" id="CP015449">
    <property type="protein sequence ID" value="AWH93501.1"/>
    <property type="molecule type" value="Genomic_DNA"/>
</dbReference>
<protein>
    <submittedName>
        <fullName evidence="1">AAA family ATPase</fullName>
    </submittedName>
</protein>
<gene>
    <name evidence="1" type="ORF">A6035_16425</name>
</gene>
<sequence>MRNADDPITWNPQRIAVAGVSGSGKTTLCDHLAGVRTCARVEMDSLFHGPGWTPRESFLDDVREFVAGPRWVIELQYRQARPLVVSRADTLLWLDYPARVHMTRLVRRTVRRRLRREELWNGNTEPPLHTVFTDSDHILRWGWRTRHKLKPVVPTLEARFPDLTVVRLTSPRQSDRWVEALAELPLDD</sequence>
<dbReference type="Proteomes" id="UP000244928">
    <property type="component" value="Chromosome"/>
</dbReference>
<keyword evidence="2" id="KW-1185">Reference proteome</keyword>
<dbReference type="OrthoDB" id="3199600at2"/>
<dbReference type="PANTHER" id="PTHR37816">
    <property type="entry name" value="YALI0E33011P"/>
    <property type="match status" value="1"/>
</dbReference>
<dbReference type="AlphaFoldDB" id="A0A2S1RBA6"/>
<dbReference type="KEGG" id="dlu:A6035_16425"/>
<dbReference type="Gene3D" id="3.40.50.300">
    <property type="entry name" value="P-loop containing nucleotide triphosphate hydrolases"/>
    <property type="match status" value="1"/>
</dbReference>
<dbReference type="PANTHER" id="PTHR37816:SF1">
    <property type="entry name" value="TOXIN"/>
    <property type="match status" value="1"/>
</dbReference>
<dbReference type="RefSeq" id="WP_108848853.1">
    <property type="nucleotide sequence ID" value="NZ_CP015449.1"/>
</dbReference>